<dbReference type="RefSeq" id="WP_007414186.1">
    <property type="nucleotide sequence ID" value="NZ_ABOX02000008.1"/>
</dbReference>
<evidence type="ECO:0000313" key="2">
    <source>
        <dbReference type="Proteomes" id="UP000003688"/>
    </source>
</evidence>
<accession>B9XED8</accession>
<sequence length="146" mass="16476" precursor="true">MTKRKKLVLASLVVLLLATSAFLYFRTTDKPIRINGNLAPEDLAAVQSIVRREIWRSNFRNLSFKPFRNLPGAIKTSLSLRIDSIDVLSDDAWQRKLAEVQVVSGKSSRNAVCTFVCAKSSNQWDVVSRIGPPRYIDSDRIQKLTP</sequence>
<gene>
    <name evidence="1" type="ORF">Cflav_PD4692</name>
</gene>
<dbReference type="Proteomes" id="UP000003688">
    <property type="component" value="Unassembled WGS sequence"/>
</dbReference>
<reference evidence="1 2" key="1">
    <citation type="journal article" date="2011" name="J. Bacteriol.">
        <title>Genome sequence of 'Pedosphaera parvula' Ellin514, an aerobic Verrucomicrobial isolate from pasture soil.</title>
        <authorList>
            <person name="Kant R."/>
            <person name="van Passel M.W."/>
            <person name="Sangwan P."/>
            <person name="Palva A."/>
            <person name="Lucas S."/>
            <person name="Copeland A."/>
            <person name="Lapidus A."/>
            <person name="Glavina Del Rio T."/>
            <person name="Dalin E."/>
            <person name="Tice H."/>
            <person name="Bruce D."/>
            <person name="Goodwin L."/>
            <person name="Pitluck S."/>
            <person name="Chertkov O."/>
            <person name="Larimer F.W."/>
            <person name="Land M.L."/>
            <person name="Hauser L."/>
            <person name="Brettin T.S."/>
            <person name="Detter J.C."/>
            <person name="Han S."/>
            <person name="de Vos W.M."/>
            <person name="Janssen P.H."/>
            <person name="Smidt H."/>
        </authorList>
    </citation>
    <scope>NUCLEOTIDE SEQUENCE [LARGE SCALE GENOMIC DNA]</scope>
    <source>
        <strain evidence="1 2">Ellin514</strain>
    </source>
</reference>
<dbReference type="EMBL" id="ABOX02000008">
    <property type="protein sequence ID" value="EEF61652.1"/>
    <property type="molecule type" value="Genomic_DNA"/>
</dbReference>
<dbReference type="AlphaFoldDB" id="B9XED8"/>
<dbReference type="STRING" id="320771.Cflav_PD4692"/>
<proteinExistence type="predicted"/>
<name>B9XED8_PEDPL</name>
<evidence type="ECO:0000313" key="1">
    <source>
        <dbReference type="EMBL" id="EEF61652.1"/>
    </source>
</evidence>
<organism evidence="1 2">
    <name type="scientific">Pedosphaera parvula (strain Ellin514)</name>
    <dbReference type="NCBI Taxonomy" id="320771"/>
    <lineage>
        <taxon>Bacteria</taxon>
        <taxon>Pseudomonadati</taxon>
        <taxon>Verrucomicrobiota</taxon>
        <taxon>Pedosphaerae</taxon>
        <taxon>Pedosphaerales</taxon>
        <taxon>Pedosphaeraceae</taxon>
        <taxon>Pedosphaera</taxon>
    </lineage>
</organism>
<keyword evidence="2" id="KW-1185">Reference proteome</keyword>
<protein>
    <submittedName>
        <fullName evidence="1">Uncharacterized protein</fullName>
    </submittedName>
</protein>
<comment type="caution">
    <text evidence="1">The sequence shown here is derived from an EMBL/GenBank/DDBJ whole genome shotgun (WGS) entry which is preliminary data.</text>
</comment>